<dbReference type="Proteomes" id="UP001176429">
    <property type="component" value="Unassembled WGS sequence"/>
</dbReference>
<keyword evidence="2" id="KW-1185">Reference proteome</keyword>
<dbReference type="InterPro" id="IPR036457">
    <property type="entry name" value="PPM-type-like_dom_sf"/>
</dbReference>
<evidence type="ECO:0008006" key="3">
    <source>
        <dbReference type="Google" id="ProtNLM"/>
    </source>
</evidence>
<dbReference type="Gene3D" id="3.60.40.10">
    <property type="entry name" value="PPM-type phosphatase domain"/>
    <property type="match status" value="1"/>
</dbReference>
<accession>A0ABT9B6H5</accession>
<evidence type="ECO:0000313" key="2">
    <source>
        <dbReference type="Proteomes" id="UP001176429"/>
    </source>
</evidence>
<dbReference type="EMBL" id="JAUQSY010000002">
    <property type="protein sequence ID" value="MDO7873798.1"/>
    <property type="molecule type" value="Genomic_DNA"/>
</dbReference>
<proteinExistence type="predicted"/>
<evidence type="ECO:0000313" key="1">
    <source>
        <dbReference type="EMBL" id="MDO7873798.1"/>
    </source>
</evidence>
<protein>
    <recommendedName>
        <fullName evidence="3">Protein phosphatase 2C domain-containing protein</fullName>
    </recommendedName>
</protein>
<comment type="caution">
    <text evidence="1">The sequence shown here is derived from an EMBL/GenBank/DDBJ whole genome shotgun (WGS) entry which is preliminary data.</text>
</comment>
<organism evidence="1 2">
    <name type="scientific">Hymenobacter aranciens</name>
    <dbReference type="NCBI Taxonomy" id="3063996"/>
    <lineage>
        <taxon>Bacteria</taxon>
        <taxon>Pseudomonadati</taxon>
        <taxon>Bacteroidota</taxon>
        <taxon>Cytophagia</taxon>
        <taxon>Cytophagales</taxon>
        <taxon>Hymenobacteraceae</taxon>
        <taxon>Hymenobacter</taxon>
    </lineage>
</organism>
<name>A0ABT9B6H5_9BACT</name>
<reference evidence="1" key="1">
    <citation type="submission" date="2023-07" db="EMBL/GenBank/DDBJ databases">
        <authorList>
            <person name="Kim M.K."/>
        </authorList>
    </citation>
    <scope>NUCLEOTIDE SEQUENCE</scope>
    <source>
        <strain evidence="1">ASUV-10-1</strain>
    </source>
</reference>
<dbReference type="RefSeq" id="WP_305005112.1">
    <property type="nucleotide sequence ID" value="NZ_JAUQSY010000002.1"/>
</dbReference>
<gene>
    <name evidence="1" type="ORF">Q5H93_03570</name>
</gene>
<sequence length="276" mass="30975">MSFKIVESFLMGKHNNSLLCEDAIYYDANFAAVIDGATSKTDFKFDGKSSGRVASELVCEAIKTLDCKSDVISAIELITKKIFDFYKNNKLVGHMKANKADRFSACAAIYSQYRREVWVIGDCQCFVNGEVYKADKKIDNILSEVRALYLKSEIMSGRPIEDLVVDDAGREYILPLLLKQTIFQNASGASEYNYTVFDGFKIDVKNVSVIKVIMSDVVLATDGYPQLQKTLKSSEKYLKTILRKDPLCITSYKATKGRVLGNVSYDDRAFVKIKVV</sequence>